<name>A0ABN6UDQ7_9NOCA</name>
<protein>
    <submittedName>
        <fullName evidence="4">Transcriptional regulator</fullName>
    </submittedName>
</protein>
<dbReference type="InterPro" id="IPR012074">
    <property type="entry name" value="GAF_ANTAR"/>
</dbReference>
<dbReference type="Pfam" id="PF03861">
    <property type="entry name" value="ANTAR"/>
    <property type="match status" value="1"/>
</dbReference>
<dbReference type="InterPro" id="IPR029016">
    <property type="entry name" value="GAF-like_dom_sf"/>
</dbReference>
<dbReference type="SMART" id="SM00065">
    <property type="entry name" value="GAF"/>
    <property type="match status" value="1"/>
</dbReference>
<evidence type="ECO:0000259" key="3">
    <source>
        <dbReference type="PROSITE" id="PS50921"/>
    </source>
</evidence>
<dbReference type="Pfam" id="PF13185">
    <property type="entry name" value="GAF_2"/>
    <property type="match status" value="1"/>
</dbReference>
<evidence type="ECO:0000256" key="1">
    <source>
        <dbReference type="ARBA" id="ARBA00023015"/>
    </source>
</evidence>
<dbReference type="Gene3D" id="1.10.10.10">
    <property type="entry name" value="Winged helix-like DNA-binding domain superfamily/Winged helix DNA-binding domain"/>
    <property type="match status" value="1"/>
</dbReference>
<accession>A0ABN6UDQ7</accession>
<dbReference type="SMART" id="SM01012">
    <property type="entry name" value="ANTAR"/>
    <property type="match status" value="1"/>
</dbReference>
<dbReference type="Gene3D" id="3.30.450.40">
    <property type="match status" value="1"/>
</dbReference>
<dbReference type="InterPro" id="IPR003018">
    <property type="entry name" value="GAF"/>
</dbReference>
<dbReference type="InterPro" id="IPR036388">
    <property type="entry name" value="WH-like_DNA-bd_sf"/>
</dbReference>
<evidence type="ECO:0000313" key="5">
    <source>
        <dbReference type="Proteomes" id="UP001317870"/>
    </source>
</evidence>
<gene>
    <name evidence="4" type="ORF">IFM12276_63830</name>
</gene>
<evidence type="ECO:0000256" key="2">
    <source>
        <dbReference type="ARBA" id="ARBA00023163"/>
    </source>
</evidence>
<keyword evidence="1" id="KW-0805">Transcription regulation</keyword>
<dbReference type="InterPro" id="IPR005561">
    <property type="entry name" value="ANTAR"/>
</dbReference>
<proteinExistence type="predicted"/>
<dbReference type="Proteomes" id="UP001317870">
    <property type="component" value="Chromosome"/>
</dbReference>
<feature type="domain" description="ANTAR" evidence="3">
    <location>
        <begin position="187"/>
        <end position="248"/>
    </location>
</feature>
<dbReference type="PROSITE" id="PS50921">
    <property type="entry name" value="ANTAR"/>
    <property type="match status" value="1"/>
</dbReference>
<dbReference type="EMBL" id="AP026978">
    <property type="protein sequence ID" value="BDU03355.1"/>
    <property type="molecule type" value="Genomic_DNA"/>
</dbReference>
<dbReference type="RefSeq" id="WP_281876525.1">
    <property type="nucleotide sequence ID" value="NZ_AP026978.1"/>
</dbReference>
<organism evidence="4 5">
    <name type="scientific">Nocardia sputorum</name>
    <dbReference type="NCBI Taxonomy" id="2984338"/>
    <lineage>
        <taxon>Bacteria</taxon>
        <taxon>Bacillati</taxon>
        <taxon>Actinomycetota</taxon>
        <taxon>Actinomycetes</taxon>
        <taxon>Mycobacteriales</taxon>
        <taxon>Nocardiaceae</taxon>
        <taxon>Nocardia</taxon>
    </lineage>
</organism>
<keyword evidence="2" id="KW-0804">Transcription</keyword>
<dbReference type="SUPFAM" id="SSF55781">
    <property type="entry name" value="GAF domain-like"/>
    <property type="match status" value="1"/>
</dbReference>
<dbReference type="PIRSF" id="PIRSF036625">
    <property type="entry name" value="GAF_ANTAR"/>
    <property type="match status" value="1"/>
</dbReference>
<evidence type="ECO:0000313" key="4">
    <source>
        <dbReference type="EMBL" id="BDU03355.1"/>
    </source>
</evidence>
<sequence length="256" mass="27222">MSSDVPSSADASSVEDVVDPDVAADRIVAAFARMSGLFLSAETVSTALEMVTSLSVEMVPHTVGAGITLLNSEGHRTTTAATDAVVERADDIQYQLGAGPCLTAWADRVVVRVDDLASDERWPMWSGPATELGLLSSLSAPLVAGTRALGAIKVYAAQPGAYTEREEHLLSMFSSQAAMLLAGMRAAEDAERVTGRIADSLRGREVTTLAKGIIMARDGVDERAAFLILAHTARRQGSTVRRVAERLAMSTVRHRR</sequence>
<keyword evidence="5" id="KW-1185">Reference proteome</keyword>
<reference evidence="4 5" key="1">
    <citation type="submission" date="2022-11" db="EMBL/GenBank/DDBJ databases">
        <title>Genome Sequencing of Nocardia sp. ON39_IFM12276 and assembly.</title>
        <authorList>
            <person name="Shimojima M."/>
            <person name="Toyokawa M."/>
            <person name="Uesaka K."/>
        </authorList>
    </citation>
    <scope>NUCLEOTIDE SEQUENCE [LARGE SCALE GENOMIC DNA]</scope>
    <source>
        <strain evidence="4 5">IFM 12276</strain>
    </source>
</reference>